<feature type="domain" description="tRNA uridine 5-carboxymethylaminomethyl modification enzyme C-terminal subdomain" evidence="7">
    <location>
        <begin position="578"/>
        <end position="649"/>
    </location>
</feature>
<dbReference type="PROSITE" id="PS01280">
    <property type="entry name" value="GIDA_1"/>
    <property type="match status" value="1"/>
</dbReference>
<dbReference type="InterPro" id="IPR004416">
    <property type="entry name" value="MnmG"/>
</dbReference>
<reference evidence="8 9" key="1">
    <citation type="journal article" date="2023" name="Elife">
        <title>Identification of key yeast species and microbe-microbe interactions impacting larval growth of Drosophila in the wild.</title>
        <authorList>
            <person name="Mure A."/>
            <person name="Sugiura Y."/>
            <person name="Maeda R."/>
            <person name="Honda K."/>
            <person name="Sakurai N."/>
            <person name="Takahashi Y."/>
            <person name="Watada M."/>
            <person name="Katoh T."/>
            <person name="Gotoh A."/>
            <person name="Gotoh Y."/>
            <person name="Taniguchi I."/>
            <person name="Nakamura K."/>
            <person name="Hayashi T."/>
            <person name="Katayama T."/>
            <person name="Uemura T."/>
            <person name="Hattori Y."/>
        </authorList>
    </citation>
    <scope>NUCLEOTIDE SEQUENCE [LARGE SCALE GENOMIC DNA]</scope>
    <source>
        <strain evidence="8 9">SB-73</strain>
    </source>
</reference>
<dbReference type="FunFam" id="3.50.50.60:FF:000002">
    <property type="entry name" value="tRNA uridine 5-carboxymethylaminomethyl modification enzyme MnmG"/>
    <property type="match status" value="1"/>
</dbReference>
<comment type="similarity">
    <text evidence="2">Belongs to the MnmG family.</text>
</comment>
<keyword evidence="3" id="KW-0285">Flavoprotein</keyword>
<dbReference type="Gene3D" id="1.10.150.570">
    <property type="entry name" value="GidA associated domain, C-terminal subdomain"/>
    <property type="match status" value="1"/>
</dbReference>
<evidence type="ECO:0000313" key="9">
    <source>
        <dbReference type="Proteomes" id="UP001362899"/>
    </source>
</evidence>
<dbReference type="GO" id="GO:0030488">
    <property type="term" value="P:tRNA methylation"/>
    <property type="evidence" value="ECO:0007669"/>
    <property type="project" value="TreeGrafter"/>
</dbReference>
<proteinExistence type="inferred from homology"/>
<dbReference type="FunFam" id="1.10.150.570:FF:000001">
    <property type="entry name" value="tRNA uridine 5-carboxymethylaminomethyl modification enzyme MnmG"/>
    <property type="match status" value="1"/>
</dbReference>
<evidence type="ECO:0000256" key="1">
    <source>
        <dbReference type="ARBA" id="ARBA00001974"/>
    </source>
</evidence>
<dbReference type="GO" id="GO:0070899">
    <property type="term" value="P:mitochondrial tRNA wobble uridine modification"/>
    <property type="evidence" value="ECO:0007669"/>
    <property type="project" value="UniProtKB-ARBA"/>
</dbReference>
<dbReference type="InterPro" id="IPR020595">
    <property type="entry name" value="MnmG-rel_CS"/>
</dbReference>
<dbReference type="InterPro" id="IPR040131">
    <property type="entry name" value="MnmG_N"/>
</dbReference>
<dbReference type="InterPro" id="IPR026904">
    <property type="entry name" value="MnmG_C"/>
</dbReference>
<name>A0AAV5RJM3_STABA</name>
<protein>
    <submittedName>
        <fullName evidence="8">tRNA modification protein</fullName>
    </submittedName>
</protein>
<dbReference type="GO" id="GO:0050660">
    <property type="term" value="F:flavin adenine dinucleotide binding"/>
    <property type="evidence" value="ECO:0007669"/>
    <property type="project" value="InterPro"/>
</dbReference>
<evidence type="ECO:0000256" key="6">
    <source>
        <dbReference type="ARBA" id="ARBA00054993"/>
    </source>
</evidence>
<dbReference type="HAMAP" id="MF_00129">
    <property type="entry name" value="MnmG_GidA"/>
    <property type="match status" value="1"/>
</dbReference>
<dbReference type="Pfam" id="PF13932">
    <property type="entry name" value="SAM_GIDA_C"/>
    <property type="match status" value="1"/>
</dbReference>
<dbReference type="Proteomes" id="UP001362899">
    <property type="component" value="Unassembled WGS sequence"/>
</dbReference>
<dbReference type="InterPro" id="IPR044920">
    <property type="entry name" value="MnmG_C_subdom_sf"/>
</dbReference>
<accession>A0AAV5RJM3</accession>
<dbReference type="AlphaFoldDB" id="A0AAV5RJM3"/>
<evidence type="ECO:0000256" key="4">
    <source>
        <dbReference type="ARBA" id="ARBA00022694"/>
    </source>
</evidence>
<dbReference type="Gene3D" id="3.50.50.60">
    <property type="entry name" value="FAD/NAD(P)-binding domain"/>
    <property type="match status" value="2"/>
</dbReference>
<dbReference type="EMBL" id="BTGC01000003">
    <property type="protein sequence ID" value="GMM50831.1"/>
    <property type="molecule type" value="Genomic_DNA"/>
</dbReference>
<dbReference type="SMART" id="SM01228">
    <property type="entry name" value="GIDA_assoc_3"/>
    <property type="match status" value="1"/>
</dbReference>
<comment type="function">
    <text evidence="6">Component of the MSS1-MTO1 complex that catalyzes the 5-carboxymethylaminomethyluridine (cmnm(5)U) modification at the 34th wobble position (U34) of mitochondrial tRNAs.</text>
</comment>
<sequence>MWAWKRLGVFRTRSARSIFSTAEIEYRLTSSPKSDVIVVGGGHAGIEAAGASARLGCQTTIITPKSQNLGTCSCNPSFGGIGKGTLVREVDALDGISARIVDKAGVCYQILNKSKGPAVWGPRTQIDRKIYQQEMQKELENYENLTIVEDSVEDLIIKKSDTSTHEKYEVLGVVLKSGLLINCNHVVITTGTFLGAELHFGLVVKPGGRIGEQASYGLSQTFKDLNFELGRLKTGTPPRLDGNTINYNGLLKQEPESSPTPMSYINSEITLKDSQKANHLTHTTPKTHDILRDHFHLNVHIKETVNGPRYCPSIESKVMKFSEKQSHQIWLEPEGLDTNVVYPNGISCSMPADVQFSALRTIPGLENVTMLQPGYGVEYDFINPQQLKHTLQTKKVTGLFLAGQINGTTGYEEAAAQGIVAGINAGLQFMNKPPFIFSREMGYIGVLIDDLVLQGVEEPYRMFTSRSEFRFTNRSDNANIRLSLLGHKFGVVGKKRAEHTQKLLSETESIKNIMGSVLKTPKSWADETNHGKWSSMSVKRSGLEMLEYHDTRIDSFAPVFPEIMEFSAQARQLVDVDAKYKLYIKREASLIKSLQEDDQLEIPEDINYLSMESLSNEAKFALEKVKPTTIGQAARIRGVTQAAAVYLLKYVRKLKRKNTFQPSQ</sequence>
<dbReference type="GO" id="GO:0005739">
    <property type="term" value="C:mitochondrion"/>
    <property type="evidence" value="ECO:0007669"/>
    <property type="project" value="GOC"/>
</dbReference>
<dbReference type="InterPro" id="IPR036188">
    <property type="entry name" value="FAD/NAD-bd_sf"/>
</dbReference>
<dbReference type="InterPro" id="IPR047001">
    <property type="entry name" value="MnmG_C_subdom"/>
</dbReference>
<comment type="cofactor">
    <cofactor evidence="1">
        <name>FAD</name>
        <dbReference type="ChEBI" id="CHEBI:57692"/>
    </cofactor>
</comment>
<dbReference type="InterPro" id="IPR002218">
    <property type="entry name" value="MnmG-rel"/>
</dbReference>
<evidence type="ECO:0000256" key="5">
    <source>
        <dbReference type="ARBA" id="ARBA00022827"/>
    </source>
</evidence>
<evidence type="ECO:0000259" key="7">
    <source>
        <dbReference type="SMART" id="SM01228"/>
    </source>
</evidence>
<organism evidence="8 9">
    <name type="scientific">Starmerella bacillaris</name>
    <name type="common">Yeast</name>
    <name type="synonym">Candida zemplinina</name>
    <dbReference type="NCBI Taxonomy" id="1247836"/>
    <lineage>
        <taxon>Eukaryota</taxon>
        <taxon>Fungi</taxon>
        <taxon>Dikarya</taxon>
        <taxon>Ascomycota</taxon>
        <taxon>Saccharomycotina</taxon>
        <taxon>Dipodascomycetes</taxon>
        <taxon>Dipodascales</taxon>
        <taxon>Trichomonascaceae</taxon>
        <taxon>Starmerella</taxon>
    </lineage>
</organism>
<keyword evidence="4" id="KW-0819">tRNA processing</keyword>
<keyword evidence="5" id="KW-0274">FAD</keyword>
<dbReference type="Pfam" id="PF01134">
    <property type="entry name" value="GIDA"/>
    <property type="match status" value="1"/>
</dbReference>
<evidence type="ECO:0000256" key="3">
    <source>
        <dbReference type="ARBA" id="ARBA00022630"/>
    </source>
</evidence>
<dbReference type="InterPro" id="IPR049312">
    <property type="entry name" value="GIDA_C_N"/>
</dbReference>
<dbReference type="NCBIfam" id="TIGR00136">
    <property type="entry name" value="mnmG_gidA"/>
    <property type="match status" value="1"/>
</dbReference>
<comment type="caution">
    <text evidence="8">The sequence shown here is derived from an EMBL/GenBank/DDBJ whole genome shotgun (WGS) entry which is preliminary data.</text>
</comment>
<dbReference type="PROSITE" id="PS01281">
    <property type="entry name" value="GIDA_2"/>
    <property type="match status" value="1"/>
</dbReference>
<gene>
    <name evidence="8" type="ORF">DASB73_017890</name>
</gene>
<dbReference type="SUPFAM" id="SSF51905">
    <property type="entry name" value="FAD/NAD(P)-binding domain"/>
    <property type="match status" value="1"/>
</dbReference>
<evidence type="ECO:0000256" key="2">
    <source>
        <dbReference type="ARBA" id="ARBA00007653"/>
    </source>
</evidence>
<dbReference type="PANTHER" id="PTHR11806">
    <property type="entry name" value="GLUCOSE INHIBITED DIVISION PROTEIN A"/>
    <property type="match status" value="1"/>
</dbReference>
<dbReference type="FunFam" id="3.50.50.60:FF:000145">
    <property type="entry name" value="tRNA uridine 5-carboxymethylaminomethyl modification enzyme"/>
    <property type="match status" value="1"/>
</dbReference>
<keyword evidence="9" id="KW-1185">Reference proteome</keyword>
<dbReference type="Pfam" id="PF21680">
    <property type="entry name" value="GIDA_C_1st"/>
    <property type="match status" value="1"/>
</dbReference>
<evidence type="ECO:0000313" key="8">
    <source>
        <dbReference type="EMBL" id="GMM50831.1"/>
    </source>
</evidence>
<dbReference type="PANTHER" id="PTHR11806:SF0">
    <property type="entry name" value="PROTEIN MTO1 HOMOLOG, MITOCHONDRIAL"/>
    <property type="match status" value="1"/>
</dbReference>